<organism evidence="2 3">
    <name type="scientific">Methanoregula formicica (strain DSM 22288 / NBRC 105244 / SMSP)</name>
    <dbReference type="NCBI Taxonomy" id="593750"/>
    <lineage>
        <taxon>Archaea</taxon>
        <taxon>Methanobacteriati</taxon>
        <taxon>Methanobacteriota</taxon>
        <taxon>Stenosarchaea group</taxon>
        <taxon>Methanomicrobia</taxon>
        <taxon>Methanomicrobiales</taxon>
        <taxon>Methanoregulaceae</taxon>
        <taxon>Methanoregula</taxon>
    </lineage>
</organism>
<dbReference type="Gene3D" id="1.10.10.10">
    <property type="entry name" value="Winged helix-like DNA-binding domain superfamily/Winged helix DNA-binding domain"/>
    <property type="match status" value="1"/>
</dbReference>
<dbReference type="HOGENOM" id="CLU_2115502_0_0_2"/>
<keyword evidence="3" id="KW-1185">Reference proteome</keyword>
<reference evidence="2 3" key="2">
    <citation type="journal article" date="2014" name="Genome Announc.">
        <title>Complete Genome Sequence of Methanoregula formicica SMSPT, a Mesophilic Hydrogenotrophic Methanogen Isolated from a Methanogenic Upflow Anaerobic Sludge Blanket Reactor.</title>
        <authorList>
            <person name="Yamamoto K."/>
            <person name="Tamaki H."/>
            <person name="Cadillo-Quiroz H."/>
            <person name="Imachi H."/>
            <person name="Kyrpides N."/>
            <person name="Woyke T."/>
            <person name="Goodwin L."/>
            <person name="Zinder S.H."/>
            <person name="Kamagata Y."/>
            <person name="Liu W.T."/>
        </authorList>
    </citation>
    <scope>NUCLEOTIDE SEQUENCE [LARGE SCALE GENOMIC DNA]</scope>
    <source>
        <strain evidence="3">DSM 22288 / NBRC 105244 / SMSP</strain>
    </source>
</reference>
<dbReference type="Pfam" id="PF13601">
    <property type="entry name" value="HTH_34"/>
    <property type="match status" value="1"/>
</dbReference>
<dbReference type="Proteomes" id="UP000010824">
    <property type="component" value="Chromosome"/>
</dbReference>
<dbReference type="InterPro" id="IPR036388">
    <property type="entry name" value="WH-like_DNA-bd_sf"/>
</dbReference>
<feature type="domain" description="Winged helix DNA-binding" evidence="1">
    <location>
        <begin position="32"/>
        <end position="113"/>
    </location>
</feature>
<dbReference type="InParanoid" id="L0HK87"/>
<dbReference type="AlphaFoldDB" id="L0HK87"/>
<dbReference type="EMBL" id="CP003167">
    <property type="protein sequence ID" value="AGB03723.1"/>
    <property type="molecule type" value="Genomic_DNA"/>
</dbReference>
<accession>L0HK87</accession>
<dbReference type="KEGG" id="mfo:Metfor_2738"/>
<dbReference type="InterPro" id="IPR027395">
    <property type="entry name" value="WH_DNA-bd_dom"/>
</dbReference>
<sequence>MNRTREWDLVPNDILTILDESGGLNAKVFSLVRLKLLASLSVLGPDGATYRELRAALDISDGVLYANLNVLKEMGYLASEKIVSEGKELELYTITPEGLGEWERIRTWLCRFLHCGA</sequence>
<dbReference type="InterPro" id="IPR036390">
    <property type="entry name" value="WH_DNA-bd_sf"/>
</dbReference>
<name>L0HK87_METFS</name>
<reference evidence="3" key="1">
    <citation type="submission" date="2011-12" db="EMBL/GenBank/DDBJ databases">
        <title>Complete sequence of Methanoregula formicicum SMSP.</title>
        <authorList>
            <person name="Lucas S."/>
            <person name="Han J."/>
            <person name="Lapidus A."/>
            <person name="Cheng J.-F."/>
            <person name="Goodwin L."/>
            <person name="Pitluck S."/>
            <person name="Peters L."/>
            <person name="Ovchinnikova G."/>
            <person name="Teshima H."/>
            <person name="Detter J.C."/>
            <person name="Han C."/>
            <person name="Tapia R."/>
            <person name="Land M."/>
            <person name="Hauser L."/>
            <person name="Kyrpides N."/>
            <person name="Ivanova N."/>
            <person name="Pagani I."/>
            <person name="Imachi H."/>
            <person name="Tamaki H."/>
            <person name="Sekiguchi Y."/>
            <person name="Kamagata Y."/>
            <person name="Cadillo-Quiroz H."/>
            <person name="Zinder S."/>
            <person name="Liu W.-T."/>
            <person name="Woyke T."/>
        </authorList>
    </citation>
    <scope>NUCLEOTIDE SEQUENCE [LARGE SCALE GENOMIC DNA]</scope>
    <source>
        <strain evidence="3">DSM 22288 / NBRC 105244 / SMSP</strain>
    </source>
</reference>
<dbReference type="SUPFAM" id="SSF46785">
    <property type="entry name" value="Winged helix' DNA-binding domain"/>
    <property type="match status" value="1"/>
</dbReference>
<dbReference type="STRING" id="593750.Metfor_2738"/>
<evidence type="ECO:0000313" key="2">
    <source>
        <dbReference type="EMBL" id="AGB03723.1"/>
    </source>
</evidence>
<protein>
    <submittedName>
        <fullName evidence="2">Transcriptional regulator PadR-like family</fullName>
    </submittedName>
</protein>
<evidence type="ECO:0000259" key="1">
    <source>
        <dbReference type="Pfam" id="PF13601"/>
    </source>
</evidence>
<dbReference type="eggNOG" id="arCOG00733">
    <property type="taxonomic scope" value="Archaea"/>
</dbReference>
<proteinExistence type="predicted"/>
<gene>
    <name evidence="2" type="ordered locus">Metfor_2738</name>
</gene>
<evidence type="ECO:0000313" key="3">
    <source>
        <dbReference type="Proteomes" id="UP000010824"/>
    </source>
</evidence>